<dbReference type="InterPro" id="IPR016040">
    <property type="entry name" value="NAD(P)-bd_dom"/>
</dbReference>
<dbReference type="RefSeq" id="WP_057808433.1">
    <property type="nucleotide sequence ID" value="NZ_BJUD01000014.1"/>
</dbReference>
<dbReference type="EMBL" id="BJUD01000014">
    <property type="protein sequence ID" value="GEK28631.1"/>
    <property type="molecule type" value="Genomic_DNA"/>
</dbReference>
<dbReference type="PANTHER" id="PTHR15020">
    <property type="entry name" value="FLAVIN REDUCTASE-RELATED"/>
    <property type="match status" value="1"/>
</dbReference>
<evidence type="ECO:0000313" key="3">
    <source>
        <dbReference type="Proteomes" id="UP000321429"/>
    </source>
</evidence>
<reference evidence="2 3" key="1">
    <citation type="submission" date="2019-07" db="EMBL/GenBank/DDBJ databases">
        <title>Whole genome shotgun sequence of Lactobacillus siliginis NBRC 101315.</title>
        <authorList>
            <person name="Hosoyama A."/>
            <person name="Uohara A."/>
            <person name="Ohji S."/>
            <person name="Ichikawa N."/>
        </authorList>
    </citation>
    <scope>NUCLEOTIDE SEQUENCE [LARGE SCALE GENOMIC DNA]</scope>
    <source>
        <strain evidence="2 3">NBRC 101315</strain>
    </source>
</reference>
<dbReference type="Proteomes" id="UP000321429">
    <property type="component" value="Unassembled WGS sequence"/>
</dbReference>
<sequence length="221" mass="24329">MIFVMGANGQNGRMVIDELQKKQLVPIAGVRREETAKEFSDRGIASVVIDLINDRVEDIKAKLPENIEAIIFTAGAAQNRPQDAVWLDLDGAVKLMTAAKAKGIKHFIMESAAGAESRDTWSVFDIPIYYLAKYYAEEALIHSGLNYTVVRPAILTNETGTNHVGLIQGDNRVSRADVAAVMVQAVLDKELLNQRFDLYNGVIPITEVGVQLENIESRSTD</sequence>
<accession>A0A510VRF0</accession>
<evidence type="ECO:0000259" key="1">
    <source>
        <dbReference type="Pfam" id="PF13460"/>
    </source>
</evidence>
<feature type="domain" description="NAD(P)-binding" evidence="1">
    <location>
        <begin position="6"/>
        <end position="188"/>
    </location>
</feature>
<dbReference type="Gene3D" id="3.40.50.720">
    <property type="entry name" value="NAD(P)-binding Rossmann-like Domain"/>
    <property type="match status" value="1"/>
</dbReference>
<dbReference type="PANTHER" id="PTHR15020:SF50">
    <property type="entry name" value="UPF0659 PROTEIN YMR090W"/>
    <property type="match status" value="1"/>
</dbReference>
<evidence type="ECO:0000313" key="2">
    <source>
        <dbReference type="EMBL" id="GEK28631.1"/>
    </source>
</evidence>
<name>A0A510VRF0_9LACO</name>
<dbReference type="SUPFAM" id="SSF51735">
    <property type="entry name" value="NAD(P)-binding Rossmann-fold domains"/>
    <property type="match status" value="1"/>
</dbReference>
<proteinExistence type="predicted"/>
<protein>
    <submittedName>
        <fullName evidence="2">Oxidoreductase</fullName>
    </submittedName>
</protein>
<dbReference type="Pfam" id="PF13460">
    <property type="entry name" value="NAD_binding_10"/>
    <property type="match status" value="1"/>
</dbReference>
<comment type="caution">
    <text evidence="2">The sequence shown here is derived from an EMBL/GenBank/DDBJ whole genome shotgun (WGS) entry which is preliminary data.</text>
</comment>
<gene>
    <name evidence="2" type="ORF">LSI01_09420</name>
</gene>
<organism evidence="2 3">
    <name type="scientific">Furfurilactobacillus siliginis</name>
    <dbReference type="NCBI Taxonomy" id="348151"/>
    <lineage>
        <taxon>Bacteria</taxon>
        <taxon>Bacillati</taxon>
        <taxon>Bacillota</taxon>
        <taxon>Bacilli</taxon>
        <taxon>Lactobacillales</taxon>
        <taxon>Lactobacillaceae</taxon>
        <taxon>Furfurilactobacillus</taxon>
    </lineage>
</organism>
<dbReference type="AlphaFoldDB" id="A0A510VRF0"/>
<dbReference type="InterPro" id="IPR036291">
    <property type="entry name" value="NAD(P)-bd_dom_sf"/>
</dbReference>
<dbReference type="OrthoDB" id="9785372at2"/>